<dbReference type="GO" id="GO:0035438">
    <property type="term" value="F:cyclic-di-GMP binding"/>
    <property type="evidence" value="ECO:0007669"/>
    <property type="project" value="InterPro"/>
</dbReference>
<accession>A0A6I6EEG7</accession>
<dbReference type="RefSeq" id="WP_153975571.1">
    <property type="nucleotide sequence ID" value="NZ_CP039268.1"/>
</dbReference>
<evidence type="ECO:0000259" key="2">
    <source>
        <dbReference type="Pfam" id="PF07238"/>
    </source>
</evidence>
<proteinExistence type="predicted"/>
<gene>
    <name evidence="3" type="ORF">E6P07_10595</name>
</gene>
<dbReference type="Gene3D" id="2.40.10.220">
    <property type="entry name" value="predicted glycosyltransferase like domains"/>
    <property type="match status" value="1"/>
</dbReference>
<feature type="domain" description="PilZ" evidence="2">
    <location>
        <begin position="119"/>
        <end position="189"/>
    </location>
</feature>
<protein>
    <submittedName>
        <fullName evidence="3">PilZ domain-containing protein</fullName>
    </submittedName>
</protein>
<dbReference type="AlphaFoldDB" id="A0A6I6EEG7"/>
<dbReference type="KEGG" id="ttp:E6P07_10595"/>
<keyword evidence="4" id="KW-1185">Reference proteome</keyword>
<dbReference type="OrthoDB" id="5567005at2"/>
<dbReference type="Proteomes" id="UP000426424">
    <property type="component" value="Chromosome"/>
</dbReference>
<dbReference type="InterPro" id="IPR009875">
    <property type="entry name" value="PilZ_domain"/>
</dbReference>
<name>A0A6I6EEG7_THETI</name>
<dbReference type="EMBL" id="CP039268">
    <property type="protein sequence ID" value="QGU33379.1"/>
    <property type="molecule type" value="Genomic_DNA"/>
</dbReference>
<feature type="region of interest" description="Disordered" evidence="1">
    <location>
        <begin position="1"/>
        <end position="22"/>
    </location>
</feature>
<sequence length="223" mass="25185">MSKDEPVRPSASEPEDHQDRDRRRYFRIEDRLGLLVVPLGPDEEVRLIESLETPSSRAGLLNDLHAIRDLHLPERRALEYKFPTVAAYIKVIETQIEMLAQAIGDGEGFPNSPDTDACLSAQGIGFHWPMSLEIGGCVELRLTLFPDRVHVRALARVVRCDATEGQDYQVAVDFTHLREADREAIIRHVHRVQRLCLQAQAEAAFEARHQAGLKPLQDKPSRG</sequence>
<dbReference type="Pfam" id="PF07238">
    <property type="entry name" value="PilZ"/>
    <property type="match status" value="1"/>
</dbReference>
<organism evidence="3 4">
    <name type="scientific">Thermochromatium tepidum ATCC 43061</name>
    <dbReference type="NCBI Taxonomy" id="316276"/>
    <lineage>
        <taxon>Bacteria</taxon>
        <taxon>Pseudomonadati</taxon>
        <taxon>Pseudomonadota</taxon>
        <taxon>Gammaproteobacteria</taxon>
        <taxon>Chromatiales</taxon>
        <taxon>Chromatiaceae</taxon>
        <taxon>Thermochromatium</taxon>
    </lineage>
</organism>
<evidence type="ECO:0000256" key="1">
    <source>
        <dbReference type="SAM" id="MobiDB-lite"/>
    </source>
</evidence>
<reference evidence="3 4" key="1">
    <citation type="submission" date="2019-12" db="EMBL/GenBank/DDBJ databases">
        <title>The complete genome of the thermophilic, anoxygenic phototrophic gammaproteobacterium Thermochromatium tepidum.</title>
        <authorList>
            <person name="Sattley W.M."/>
            <person name="Swingley W.D."/>
            <person name="Burchell B.M."/>
            <person name="Gurbani S.A."/>
            <person name="Kujawa C.M."/>
            <person name="Nuccio D.A."/>
            <person name="Schladweiler J."/>
            <person name="Shaffer K.N."/>
            <person name="Stokes L.M."/>
            <person name="Touchman J.W."/>
            <person name="Blankenship R.E."/>
            <person name="Madigan M.T."/>
        </authorList>
    </citation>
    <scope>NUCLEOTIDE SEQUENCE [LARGE SCALE GENOMIC DNA]</scope>
    <source>
        <strain evidence="3 4">ATCC 43061</strain>
    </source>
</reference>
<evidence type="ECO:0000313" key="3">
    <source>
        <dbReference type="EMBL" id="QGU33379.1"/>
    </source>
</evidence>
<evidence type="ECO:0000313" key="4">
    <source>
        <dbReference type="Proteomes" id="UP000426424"/>
    </source>
</evidence>